<dbReference type="EMBL" id="JAYFUI010000110">
    <property type="protein sequence ID" value="MEA5672107.1"/>
    <property type="molecule type" value="Genomic_DNA"/>
</dbReference>
<dbReference type="InterPro" id="IPR000026">
    <property type="entry name" value="N1-like"/>
</dbReference>
<accession>A0ABU5VGK3</accession>
<sequence>LPHWALPTTQTDCKGHSWSFRYDKRGNCVEIIDPLGASTVYQRDVQGQPVRITNAAQQSTTLRWDEWGNLSEILDCSMQSTRYEYDNLGHCVRLIDAEGRRHEYHNDARGNLLERRLPGTGTERFVRDCAGALVGYIDAAGAEVKLTRSPRGLILSRTNRLGHTLDLTYDAYGRVNTLRNENGDCYRFSWDDADRLVEQVDIDQSGKRYRYDSLGDICEVEFFPDGSNAEEAPIHHHLQRDVAGRLIRKVTQDGISEYSYDALDQLLSVNFEAPDGQQQCLSFRYDALGRIVEERSDDGAIRHTYDELDNPLTTRLPDGRSISRMFYGNGHLHQLNVDNILICDFERDRLHREIHRSQGQISTLTEYGTDGRVRSQQQKTLHQPWQLPGQRQMDYSYDVAGQLVRTTLTDSRQADHHAYDAIGQVRFSQQAQHPETFAYDAAANLLAPGTQGPVRHNRLQIHADKRYRYDGFGRLVEKRSGRSLVQHFKYDNEQRLIEVVNVRGAKQTVVKMAYDPLGRRVSKIELDPQGRVLGDTRFLWEGMRLLQETRFQLKSVFLYTHGSYDPIARVDGSGGNQRVLYFHNDLSGMPRRLTDIDGRVVWSADFMHWGNCRLENSAIDLLEEQNLRFQGQYLDRETGLHYNTLRYYDPDIGRFTQPDPIGLAGGTNLYLYAPNTQSWIDPLGLRCTLKANNPKQAHAMIQEKWGYRMSSRDMKELQATIDNIKLRRPAHQRDGIEFENNFKYAPQSQRLNTGSGPYEEWRVRTPGGSGAGARRIVVDKKTGQAYYTHDHYDSYIEIDMGGWK</sequence>
<evidence type="ECO:0000256" key="3">
    <source>
        <dbReference type="ARBA" id="ARBA00022801"/>
    </source>
</evidence>
<dbReference type="InterPro" id="IPR056823">
    <property type="entry name" value="TEN-like_YD-shell"/>
</dbReference>
<proteinExistence type="predicted"/>
<dbReference type="Pfam" id="PF25023">
    <property type="entry name" value="TEN_YD-shell"/>
    <property type="match status" value="1"/>
</dbReference>
<dbReference type="Gene3D" id="2.180.10.10">
    <property type="entry name" value="RHS repeat-associated core"/>
    <property type="match status" value="2"/>
</dbReference>
<name>A0ABU5VGK3_9PSED</name>
<dbReference type="PANTHER" id="PTHR32305:SF15">
    <property type="entry name" value="PROTEIN RHSA-RELATED"/>
    <property type="match status" value="1"/>
</dbReference>
<keyword evidence="1" id="KW-0540">Nuclease</keyword>
<keyword evidence="2" id="KW-0677">Repeat</keyword>
<evidence type="ECO:0000313" key="5">
    <source>
        <dbReference type="EMBL" id="MEA5672107.1"/>
    </source>
</evidence>
<dbReference type="InterPro" id="IPR022385">
    <property type="entry name" value="Rhs_assc_core"/>
</dbReference>
<evidence type="ECO:0000313" key="6">
    <source>
        <dbReference type="Proteomes" id="UP001302573"/>
    </source>
</evidence>
<dbReference type="InterPro" id="IPR050708">
    <property type="entry name" value="T6SS_VgrG/RHS"/>
</dbReference>
<dbReference type="InterPro" id="IPR006530">
    <property type="entry name" value="YD"/>
</dbReference>
<dbReference type="InterPro" id="IPR031325">
    <property type="entry name" value="RHS_repeat"/>
</dbReference>
<dbReference type="PANTHER" id="PTHR32305">
    <property type="match status" value="1"/>
</dbReference>
<dbReference type="Gene3D" id="3.10.450.30">
    <property type="entry name" value="Microbial ribonucleases"/>
    <property type="match status" value="1"/>
</dbReference>
<dbReference type="InterPro" id="IPR016191">
    <property type="entry name" value="Ribonuclease/ribotoxin"/>
</dbReference>
<keyword evidence="6" id="KW-1185">Reference proteome</keyword>
<dbReference type="SUPFAM" id="SSF53933">
    <property type="entry name" value="Microbial ribonucleases"/>
    <property type="match status" value="1"/>
</dbReference>
<reference evidence="5 6" key="1">
    <citation type="submission" date="2023-12" db="EMBL/GenBank/DDBJ databases">
        <title>Pseudomonas machongensis sp. nov., isolated from wilted pepper plants (Capsicum annuum).</title>
        <authorList>
            <person name="Qiu M."/>
            <person name="Li Y."/>
            <person name="Liu Q."/>
            <person name="Zhang X."/>
            <person name="Huang Y."/>
            <person name="Guo R."/>
            <person name="Hu M."/>
            <person name="Zhou J."/>
            <person name="Zhou X."/>
        </authorList>
    </citation>
    <scope>NUCLEOTIDE SEQUENCE [LARGE SCALE GENOMIC DNA]</scope>
    <source>
        <strain evidence="5 6">MH2</strain>
    </source>
</reference>
<evidence type="ECO:0000256" key="1">
    <source>
        <dbReference type="ARBA" id="ARBA00022722"/>
    </source>
</evidence>
<dbReference type="NCBIfam" id="TIGR01643">
    <property type="entry name" value="YD_repeat_2x"/>
    <property type="match status" value="6"/>
</dbReference>
<dbReference type="Pfam" id="PF00545">
    <property type="entry name" value="Ribonuclease"/>
    <property type="match status" value="1"/>
</dbReference>
<dbReference type="Pfam" id="PF05593">
    <property type="entry name" value="RHS_repeat"/>
    <property type="match status" value="3"/>
</dbReference>
<dbReference type="RefSeq" id="WP_323453322.1">
    <property type="nucleotide sequence ID" value="NZ_JAYFUI010000110.1"/>
</dbReference>
<organism evidence="5 6">
    <name type="scientific">Pseudomonas machongensis</name>
    <dbReference type="NCBI Taxonomy" id="3110229"/>
    <lineage>
        <taxon>Bacteria</taxon>
        <taxon>Pseudomonadati</taxon>
        <taxon>Pseudomonadota</taxon>
        <taxon>Gammaproteobacteria</taxon>
        <taxon>Pseudomonadales</taxon>
        <taxon>Pseudomonadaceae</taxon>
        <taxon>Pseudomonas</taxon>
    </lineage>
</organism>
<gene>
    <name evidence="5" type="ORF">VA602_12230</name>
</gene>
<evidence type="ECO:0000256" key="2">
    <source>
        <dbReference type="ARBA" id="ARBA00022737"/>
    </source>
</evidence>
<feature type="domain" description="Teneurin-like YD-shell" evidence="4">
    <location>
        <begin position="366"/>
        <end position="659"/>
    </location>
</feature>
<feature type="non-terminal residue" evidence="5">
    <location>
        <position position="1"/>
    </location>
</feature>
<evidence type="ECO:0000259" key="4">
    <source>
        <dbReference type="Pfam" id="PF25023"/>
    </source>
</evidence>
<dbReference type="Proteomes" id="UP001302573">
    <property type="component" value="Unassembled WGS sequence"/>
</dbReference>
<keyword evidence="3" id="KW-0378">Hydrolase</keyword>
<protein>
    <submittedName>
        <fullName evidence="5">RHS repeat-associated core domain-containing protein</fullName>
    </submittedName>
</protein>
<dbReference type="NCBIfam" id="TIGR03696">
    <property type="entry name" value="Rhs_assc_core"/>
    <property type="match status" value="1"/>
</dbReference>
<comment type="caution">
    <text evidence="5">The sequence shown here is derived from an EMBL/GenBank/DDBJ whole genome shotgun (WGS) entry which is preliminary data.</text>
</comment>